<dbReference type="EMBL" id="JAAVVK010000001">
    <property type="protein sequence ID" value="NKE38343.1"/>
    <property type="molecule type" value="Genomic_DNA"/>
</dbReference>
<reference evidence="2 3" key="1">
    <citation type="submission" date="2020-04" db="EMBL/GenBank/DDBJ databases">
        <title>Complete genome sequence of Spiroplasma platyhelix ATCC 51748, an insect isolate.</title>
        <authorList>
            <person name="Green E.A."/>
            <person name="Klassen J.L."/>
        </authorList>
    </citation>
    <scope>NUCLEOTIDE SEQUENCE [LARGE SCALE GENOMIC DNA]</scope>
    <source>
        <strain evidence="2 3">PALS-1</strain>
    </source>
</reference>
<feature type="signal peptide" evidence="1">
    <location>
        <begin position="1"/>
        <end position="23"/>
    </location>
</feature>
<organism evidence="2 3">
    <name type="scientific">Spiroplasma platyhelix PALS-1</name>
    <dbReference type="NCBI Taxonomy" id="1276218"/>
    <lineage>
        <taxon>Bacteria</taxon>
        <taxon>Bacillati</taxon>
        <taxon>Mycoplasmatota</taxon>
        <taxon>Mollicutes</taxon>
        <taxon>Entomoplasmatales</taxon>
        <taxon>Spiroplasmataceae</taxon>
        <taxon>Spiroplasma</taxon>
    </lineage>
</organism>
<dbReference type="Proteomes" id="UP000584587">
    <property type="component" value="Unassembled WGS sequence"/>
</dbReference>
<accession>A0A846U8Y9</accession>
<proteinExistence type="predicted"/>
<evidence type="ECO:0000313" key="3">
    <source>
        <dbReference type="Proteomes" id="UP000584587"/>
    </source>
</evidence>
<evidence type="ECO:0000313" key="2">
    <source>
        <dbReference type="EMBL" id="NKE38343.1"/>
    </source>
</evidence>
<evidence type="ECO:0008006" key="4">
    <source>
        <dbReference type="Google" id="ProtNLM"/>
    </source>
</evidence>
<keyword evidence="1" id="KW-0732">Signal</keyword>
<evidence type="ECO:0000256" key="1">
    <source>
        <dbReference type="SAM" id="SignalP"/>
    </source>
</evidence>
<comment type="caution">
    <text evidence="2">The sequence shown here is derived from an EMBL/GenBank/DDBJ whole genome shotgun (WGS) entry which is preliminary data.</text>
</comment>
<protein>
    <recommendedName>
        <fullName evidence="4">Lipoprotein</fullName>
    </recommendedName>
</protein>
<feature type="chain" id="PRO_5032309862" description="Lipoprotein" evidence="1">
    <location>
        <begin position="24"/>
        <end position="219"/>
    </location>
</feature>
<sequence>MRKLVKLMTITTLAATTALQVTACKDDSQFESFMNDVSSSANNNTAFFGFLGTADDEIASALQASLDLFNQPQPDGKSQWQNWVDEHEKMLANEKLNLNNIYLRYYQGPYHQDKPSDPIDSFWNDKNISWQKNIFNWVYNRTTNNDQYKIPKGVPGVTEINPKKDGSDNDMFTKLPIVFIVSKGKLITAGENWLPATSSVTEQFDAIAQFVLDNLLLVN</sequence>
<keyword evidence="3" id="KW-1185">Reference proteome</keyword>
<gene>
    <name evidence="2" type="ORF">HER12_01045</name>
</gene>
<name>A0A846U8Y9_9MOLU</name>
<dbReference type="AlphaFoldDB" id="A0A846U8Y9"/>
<dbReference type="RefSeq" id="WP_168104815.1">
    <property type="nucleotide sequence ID" value="NZ_CP051215.1"/>
</dbReference>